<dbReference type="SUPFAM" id="SSF81296">
    <property type="entry name" value="E set domains"/>
    <property type="match status" value="1"/>
</dbReference>
<dbReference type="GO" id="GO:0008482">
    <property type="term" value="F:sulfite oxidase activity"/>
    <property type="evidence" value="ECO:0007669"/>
    <property type="project" value="TreeGrafter"/>
</dbReference>
<dbReference type="GO" id="GO:0020037">
    <property type="term" value="F:heme binding"/>
    <property type="evidence" value="ECO:0007669"/>
    <property type="project" value="TreeGrafter"/>
</dbReference>
<organism evidence="2 3">
    <name type="scientific">Paraphoma chrysanthemicola</name>
    <dbReference type="NCBI Taxonomy" id="798071"/>
    <lineage>
        <taxon>Eukaryota</taxon>
        <taxon>Fungi</taxon>
        <taxon>Dikarya</taxon>
        <taxon>Ascomycota</taxon>
        <taxon>Pezizomycotina</taxon>
        <taxon>Dothideomycetes</taxon>
        <taxon>Pleosporomycetidae</taxon>
        <taxon>Pleosporales</taxon>
        <taxon>Pleosporineae</taxon>
        <taxon>Phaeosphaeriaceae</taxon>
        <taxon>Paraphoma</taxon>
    </lineage>
</organism>
<sequence>MEEDHAPKNSQIGSKRRSERDACLEVCSPSHSLQAPKPCVQSDYITQDGLLFEEYHMGVAVVDRARWKLVVDGLVDKPLVFSLQELECLPESSITAFHECYGSPLHPSQTNLWKIGNVVWSGVRLSTMLGMAGPSTSANFVWSEGLDYGVFAGNSVECYQKDLPIEKAMSDEVIIAYKMNNEPLRPERGGPVRLVVPGWFATNSTKWLSRLSVKSIRAPGIFASRFYNREDSASATGISPVWAVEPNSMIVHPAPGACLYGPAINIHGWAWSAVEIATVEIRLDDTSDWIFAEIYPRQGFSWQKYTVSVDVCSGKHFVSVRATSTAGEKQPLERGRNHVHTVRFEND</sequence>
<proteinExistence type="predicted"/>
<dbReference type="Gene3D" id="2.60.40.650">
    <property type="match status" value="1"/>
</dbReference>
<dbReference type="Proteomes" id="UP000813461">
    <property type="component" value="Unassembled WGS sequence"/>
</dbReference>
<dbReference type="AlphaFoldDB" id="A0A8K0QTL8"/>
<protein>
    <submittedName>
        <fullName evidence="2">Oxidoreductase, molybdopterin-binding domain-containing protein</fullName>
    </submittedName>
</protein>
<gene>
    <name evidence="2" type="ORF">FB567DRAFT_252115</name>
</gene>
<dbReference type="PANTHER" id="PTHR19372">
    <property type="entry name" value="SULFITE REDUCTASE"/>
    <property type="match status" value="1"/>
</dbReference>
<accession>A0A8K0QTL8</accession>
<dbReference type="InterPro" id="IPR014756">
    <property type="entry name" value="Ig_E-set"/>
</dbReference>
<dbReference type="PRINTS" id="PR00407">
    <property type="entry name" value="EUMOPTERIN"/>
</dbReference>
<name>A0A8K0QTL8_9PLEO</name>
<comment type="caution">
    <text evidence="2">The sequence shown here is derived from an EMBL/GenBank/DDBJ whole genome shotgun (WGS) entry which is preliminary data.</text>
</comment>
<dbReference type="InterPro" id="IPR000572">
    <property type="entry name" value="OxRdtase_Mopterin-bd_dom"/>
</dbReference>
<keyword evidence="3" id="KW-1185">Reference proteome</keyword>
<reference evidence="2" key="1">
    <citation type="journal article" date="2021" name="Nat. Commun.">
        <title>Genetic determinants of endophytism in the Arabidopsis root mycobiome.</title>
        <authorList>
            <person name="Mesny F."/>
            <person name="Miyauchi S."/>
            <person name="Thiergart T."/>
            <person name="Pickel B."/>
            <person name="Atanasova L."/>
            <person name="Karlsson M."/>
            <person name="Huettel B."/>
            <person name="Barry K.W."/>
            <person name="Haridas S."/>
            <person name="Chen C."/>
            <person name="Bauer D."/>
            <person name="Andreopoulos W."/>
            <person name="Pangilinan J."/>
            <person name="LaButti K."/>
            <person name="Riley R."/>
            <person name="Lipzen A."/>
            <person name="Clum A."/>
            <person name="Drula E."/>
            <person name="Henrissat B."/>
            <person name="Kohler A."/>
            <person name="Grigoriev I.V."/>
            <person name="Martin F.M."/>
            <person name="Hacquard S."/>
        </authorList>
    </citation>
    <scope>NUCLEOTIDE SEQUENCE</scope>
    <source>
        <strain evidence="2">MPI-SDFR-AT-0120</strain>
    </source>
</reference>
<dbReference type="Pfam" id="PF00174">
    <property type="entry name" value="Oxidored_molyb"/>
    <property type="match status" value="1"/>
</dbReference>
<evidence type="ECO:0000259" key="1">
    <source>
        <dbReference type="Pfam" id="PF00174"/>
    </source>
</evidence>
<dbReference type="GO" id="GO:0043546">
    <property type="term" value="F:molybdopterin cofactor binding"/>
    <property type="evidence" value="ECO:0007669"/>
    <property type="project" value="TreeGrafter"/>
</dbReference>
<evidence type="ECO:0000313" key="2">
    <source>
        <dbReference type="EMBL" id="KAH7067843.1"/>
    </source>
</evidence>
<dbReference type="PANTHER" id="PTHR19372:SF7">
    <property type="entry name" value="SULFITE OXIDASE, MITOCHONDRIAL"/>
    <property type="match status" value="1"/>
</dbReference>
<dbReference type="InterPro" id="IPR036374">
    <property type="entry name" value="OxRdtase_Mopterin-bd_sf"/>
</dbReference>
<dbReference type="GO" id="GO:0006790">
    <property type="term" value="P:sulfur compound metabolic process"/>
    <property type="evidence" value="ECO:0007669"/>
    <property type="project" value="TreeGrafter"/>
</dbReference>
<feature type="domain" description="Oxidoreductase molybdopterin-binding" evidence="1">
    <location>
        <begin position="56"/>
        <end position="218"/>
    </location>
</feature>
<dbReference type="SUPFAM" id="SSF56524">
    <property type="entry name" value="Oxidoreductase molybdopterin-binding domain"/>
    <property type="match status" value="1"/>
</dbReference>
<dbReference type="Gene3D" id="3.90.420.10">
    <property type="entry name" value="Oxidoreductase, molybdopterin-binding domain"/>
    <property type="match status" value="1"/>
</dbReference>
<evidence type="ECO:0000313" key="3">
    <source>
        <dbReference type="Proteomes" id="UP000813461"/>
    </source>
</evidence>
<dbReference type="EMBL" id="JAGMVJ010000033">
    <property type="protein sequence ID" value="KAH7067843.1"/>
    <property type="molecule type" value="Genomic_DNA"/>
</dbReference>
<dbReference type="GO" id="GO:0005739">
    <property type="term" value="C:mitochondrion"/>
    <property type="evidence" value="ECO:0007669"/>
    <property type="project" value="TreeGrafter"/>
</dbReference>
<dbReference type="OrthoDB" id="10051395at2759"/>
<dbReference type="InterPro" id="IPR008335">
    <property type="entry name" value="Mopterin_OxRdtase_euk"/>
</dbReference>